<name>A0ABS7CKL2_9BACL</name>
<dbReference type="PANTHER" id="PTHR43649:SF33">
    <property type="entry name" value="POLYGALACTURONAN_RHAMNOGALACTURONAN-BINDING PROTEIN YTCQ"/>
    <property type="match status" value="1"/>
</dbReference>
<dbReference type="InterPro" id="IPR050490">
    <property type="entry name" value="Bact_solute-bd_prot1"/>
</dbReference>
<gene>
    <name evidence="2" type="ORF">K0U00_46245</name>
</gene>
<protein>
    <submittedName>
        <fullName evidence="2">ABC transporter substrate-binding protein</fullName>
    </submittedName>
</protein>
<dbReference type="Gene3D" id="3.40.190.10">
    <property type="entry name" value="Periplasmic binding protein-like II"/>
    <property type="match status" value="1"/>
</dbReference>
<feature type="non-terminal residue" evidence="2">
    <location>
        <position position="1"/>
    </location>
</feature>
<dbReference type="PANTHER" id="PTHR43649">
    <property type="entry name" value="ARABINOSE-BINDING PROTEIN-RELATED"/>
    <property type="match status" value="1"/>
</dbReference>
<dbReference type="SUPFAM" id="SSF53850">
    <property type="entry name" value="Periplasmic binding protein-like II"/>
    <property type="match status" value="1"/>
</dbReference>
<keyword evidence="1" id="KW-0732">Signal</keyword>
<feature type="non-terminal residue" evidence="2">
    <location>
        <position position="190"/>
    </location>
</feature>
<dbReference type="EMBL" id="JAHZIK010002991">
    <property type="protein sequence ID" value="MBW7461482.1"/>
    <property type="molecule type" value="Genomic_DNA"/>
</dbReference>
<evidence type="ECO:0000313" key="3">
    <source>
        <dbReference type="Proteomes" id="UP001519887"/>
    </source>
</evidence>
<evidence type="ECO:0000313" key="2">
    <source>
        <dbReference type="EMBL" id="MBW7461482.1"/>
    </source>
</evidence>
<dbReference type="Proteomes" id="UP001519887">
    <property type="component" value="Unassembled WGS sequence"/>
</dbReference>
<evidence type="ECO:0000256" key="1">
    <source>
        <dbReference type="ARBA" id="ARBA00022729"/>
    </source>
</evidence>
<accession>A0ABS7CKL2</accession>
<reference evidence="2 3" key="1">
    <citation type="submission" date="2021-07" db="EMBL/GenBank/DDBJ databases">
        <title>Paenibacillus radiodurans sp. nov., isolated from the southeastern edge of Tengger Desert.</title>
        <authorList>
            <person name="Zhang G."/>
        </authorList>
    </citation>
    <scope>NUCLEOTIDE SEQUENCE [LARGE SCALE GENOMIC DNA]</scope>
    <source>
        <strain evidence="2 3">CCM 7311</strain>
    </source>
</reference>
<organism evidence="2 3">
    <name type="scientific">Paenibacillus sepulcri</name>
    <dbReference type="NCBI Taxonomy" id="359917"/>
    <lineage>
        <taxon>Bacteria</taxon>
        <taxon>Bacillati</taxon>
        <taxon>Bacillota</taxon>
        <taxon>Bacilli</taxon>
        <taxon>Bacillales</taxon>
        <taxon>Paenibacillaceae</taxon>
        <taxon>Paenibacillus</taxon>
    </lineage>
</organism>
<comment type="caution">
    <text evidence="2">The sequence shown here is derived from an EMBL/GenBank/DDBJ whole genome shotgun (WGS) entry which is preliminary data.</text>
</comment>
<keyword evidence="3" id="KW-1185">Reference proteome</keyword>
<proteinExistence type="predicted"/>
<sequence>PSIQIKGDAYTVLCIRKDWLDKLKLPEPKTIADIEATAKAFVDNKMGGDKTVGLTGPNKSELSSDKGNRAHGFDAIFSSFHSFPRNWIKDKDGNVTYGSITPETKEALGQLRDWYAKGLIDKEFFLRENPNELFLSGQNGLFFGPWWMGWGDLTQSFEKNPDAQWKAYAAPTDKDGKLLTHLQPVSLDYL</sequence>